<evidence type="ECO:0000256" key="6">
    <source>
        <dbReference type="ARBA" id="ARBA00023157"/>
    </source>
</evidence>
<dbReference type="PANTHER" id="PTHR15040">
    <property type="entry name" value="DERMATOPONTIN-RELATED"/>
    <property type="match status" value="1"/>
</dbReference>
<keyword evidence="4" id="KW-0963">Cytoplasm</keyword>
<organism evidence="10 11">
    <name type="scientific">Elysia crispata</name>
    <name type="common">lettuce slug</name>
    <dbReference type="NCBI Taxonomy" id="231223"/>
    <lineage>
        <taxon>Eukaryota</taxon>
        <taxon>Metazoa</taxon>
        <taxon>Spiralia</taxon>
        <taxon>Lophotrochozoa</taxon>
        <taxon>Mollusca</taxon>
        <taxon>Gastropoda</taxon>
        <taxon>Heterobranchia</taxon>
        <taxon>Euthyneura</taxon>
        <taxon>Panpulmonata</taxon>
        <taxon>Sacoglossa</taxon>
        <taxon>Placobranchoidea</taxon>
        <taxon>Plakobranchidae</taxon>
        <taxon>Elysia</taxon>
    </lineage>
</organism>
<feature type="region of interest" description="Disordered" evidence="8">
    <location>
        <begin position="37"/>
        <end position="63"/>
    </location>
</feature>
<evidence type="ECO:0000256" key="4">
    <source>
        <dbReference type="ARBA" id="ARBA00022490"/>
    </source>
</evidence>
<keyword evidence="5" id="KW-0964">Secreted</keyword>
<evidence type="ECO:0000256" key="1">
    <source>
        <dbReference type="ARBA" id="ARBA00004496"/>
    </source>
</evidence>
<keyword evidence="6" id="KW-1015">Disulfide bond</keyword>
<dbReference type="InterPro" id="IPR026645">
    <property type="entry name" value="Dermatopontin"/>
</dbReference>
<evidence type="ECO:0000256" key="7">
    <source>
        <dbReference type="ARBA" id="ARBA00023319"/>
    </source>
</evidence>
<feature type="compositionally biased region" description="Polar residues" evidence="8">
    <location>
        <begin position="531"/>
        <end position="542"/>
    </location>
</feature>
<feature type="compositionally biased region" description="Basic and acidic residues" evidence="8">
    <location>
        <begin position="559"/>
        <end position="568"/>
    </location>
</feature>
<dbReference type="FunFam" id="2.60.40.10:FF:000425">
    <property type="entry name" value="Myosin light chain kinase"/>
    <property type="match status" value="1"/>
</dbReference>
<name>A0AAE1AL73_9GAST</name>
<comment type="caution">
    <text evidence="10">The sequence shown here is derived from an EMBL/GenBank/DDBJ whole genome shotgun (WGS) entry which is preliminary data.</text>
</comment>
<dbReference type="Proteomes" id="UP001283361">
    <property type="component" value="Unassembled WGS sequence"/>
</dbReference>
<evidence type="ECO:0000256" key="3">
    <source>
        <dbReference type="ARBA" id="ARBA00008712"/>
    </source>
</evidence>
<dbReference type="Gene3D" id="2.60.40.10">
    <property type="entry name" value="Immunoglobulins"/>
    <property type="match status" value="1"/>
</dbReference>
<evidence type="ECO:0000256" key="5">
    <source>
        <dbReference type="ARBA" id="ARBA00022525"/>
    </source>
</evidence>
<evidence type="ECO:0000259" key="9">
    <source>
        <dbReference type="PROSITE" id="PS50835"/>
    </source>
</evidence>
<comment type="similarity">
    <text evidence="3">Belongs to the dermatopontin family.</text>
</comment>
<feature type="compositionally biased region" description="Basic and acidic residues" evidence="8">
    <location>
        <begin position="214"/>
        <end position="226"/>
    </location>
</feature>
<evidence type="ECO:0000256" key="8">
    <source>
        <dbReference type="SAM" id="MobiDB-lite"/>
    </source>
</evidence>
<gene>
    <name evidence="10" type="ORF">RRG08_062168</name>
</gene>
<dbReference type="PROSITE" id="PS50835">
    <property type="entry name" value="IG_LIKE"/>
    <property type="match status" value="1"/>
</dbReference>
<dbReference type="Pfam" id="PF14704">
    <property type="entry name" value="DERM"/>
    <property type="match status" value="2"/>
</dbReference>
<dbReference type="AlphaFoldDB" id="A0AAE1AL73"/>
<feature type="region of interest" description="Disordered" evidence="8">
    <location>
        <begin position="515"/>
        <end position="585"/>
    </location>
</feature>
<dbReference type="SUPFAM" id="SSF48726">
    <property type="entry name" value="Immunoglobulin"/>
    <property type="match status" value="1"/>
</dbReference>
<dbReference type="InterPro" id="IPR003598">
    <property type="entry name" value="Ig_sub2"/>
</dbReference>
<dbReference type="Pfam" id="PF07679">
    <property type="entry name" value="I-set"/>
    <property type="match status" value="1"/>
</dbReference>
<dbReference type="EMBL" id="JAWDGP010001601">
    <property type="protein sequence ID" value="KAK3789979.1"/>
    <property type="molecule type" value="Genomic_DNA"/>
</dbReference>
<feature type="domain" description="Ig-like" evidence="9">
    <location>
        <begin position="421"/>
        <end position="511"/>
    </location>
</feature>
<feature type="compositionally biased region" description="Basic and acidic residues" evidence="8">
    <location>
        <begin position="256"/>
        <end position="286"/>
    </location>
</feature>
<dbReference type="GO" id="GO:0005737">
    <property type="term" value="C:cytoplasm"/>
    <property type="evidence" value="ECO:0007669"/>
    <property type="project" value="UniProtKB-SubCell"/>
</dbReference>
<keyword evidence="11" id="KW-1185">Reference proteome</keyword>
<evidence type="ECO:0000313" key="11">
    <source>
        <dbReference type="Proteomes" id="UP001283361"/>
    </source>
</evidence>
<sequence>MRSPLLEGWRHRELRGDRTYSPPPLKSSTSHTLHIYDDEQCENLPSDNTTPHQASVSPPSSPQTTLLEELISHLQDDSGFFDTSLSLNDSHINTPSSQSQGRTLHSTRRAFHQANSCDLSQRLEETVTSSVREVSLAGSSSSGTHQHSREERSLLFTPLAHTNSSCVDNASDIVVSTQQTEKHANPKNVTFQSTPNEKSLSNSTRGCSRSAYQDSRREDKSSKSCSEDLSTASEQSNKEVYNGAECSTTWVDYLESHSETSPDPGHDLQVEGPAVRDNEVSDRNSSEDDTQDMGDTYHRASQRASTVPAELLRPITLEQTENSRRSEIVSQEAVEGLSSEMPTSILAAAISDQLNLLPLSTVEVVESSEGDEAETNRYRMSGRELARQAVRDGVFDMSNVVRTMLEDGAVQLSFRATMQIPQFVECPSDVTVPTFGTIILTCVVRGNPEPKVTWAKEKERSELKAGERVFETRQGDVHRLEIRSASPSDTGTYICTASNSEGHVVATVTVTVEESSSPVDGQLSEADETSPLVSTLQKTRQTGGEFASDQHYSGGGCGEEDKAEKDEQGAVGGQLISGPSYSMSRPYRESRTLRYAKLGDLDKLQTYAVLAGVRSTANKSYGDRRMKFRCCKFSGYILTHCQWSDYLNRYDKLLTFTLPSNVLAIGIKSNFKEGVEDRIFKMLICLAEDVQFVNFWYDDVNFNCPKDQMLSSIYSIYNDLTEDRFWSFGCTSFPSGDQLGDCSWSVDYANDWTEYSEYQCPLH</sequence>
<feature type="region of interest" description="Disordered" evidence="8">
    <location>
        <begin position="256"/>
        <end position="308"/>
    </location>
</feature>
<reference evidence="10" key="1">
    <citation type="journal article" date="2023" name="G3 (Bethesda)">
        <title>A reference genome for the long-term kleptoplast-retaining sea slug Elysia crispata morphotype clarki.</title>
        <authorList>
            <person name="Eastman K.E."/>
            <person name="Pendleton A.L."/>
            <person name="Shaikh M.A."/>
            <person name="Suttiyut T."/>
            <person name="Ogas R."/>
            <person name="Tomko P."/>
            <person name="Gavelis G."/>
            <person name="Widhalm J.R."/>
            <person name="Wisecaver J.H."/>
        </authorList>
    </citation>
    <scope>NUCLEOTIDE SEQUENCE</scope>
    <source>
        <strain evidence="10">ECLA1</strain>
    </source>
</reference>
<dbReference type="GO" id="GO:0031012">
    <property type="term" value="C:extracellular matrix"/>
    <property type="evidence" value="ECO:0007669"/>
    <property type="project" value="TreeGrafter"/>
</dbReference>
<feature type="compositionally biased region" description="Polar residues" evidence="8">
    <location>
        <begin position="227"/>
        <end position="237"/>
    </location>
</feature>
<dbReference type="SMART" id="SM00409">
    <property type="entry name" value="IG"/>
    <property type="match status" value="1"/>
</dbReference>
<evidence type="ECO:0000313" key="10">
    <source>
        <dbReference type="EMBL" id="KAK3789979.1"/>
    </source>
</evidence>
<dbReference type="InterPro" id="IPR003599">
    <property type="entry name" value="Ig_sub"/>
</dbReference>
<dbReference type="InterPro" id="IPR013098">
    <property type="entry name" value="Ig_I-set"/>
</dbReference>
<dbReference type="GO" id="GO:0005615">
    <property type="term" value="C:extracellular space"/>
    <property type="evidence" value="ECO:0007669"/>
    <property type="project" value="TreeGrafter"/>
</dbReference>
<dbReference type="SMART" id="SM00408">
    <property type="entry name" value="IGc2"/>
    <property type="match status" value="1"/>
</dbReference>
<feature type="region of interest" description="Disordered" evidence="8">
    <location>
        <begin position="177"/>
        <end position="237"/>
    </location>
</feature>
<keyword evidence="7" id="KW-0393">Immunoglobulin domain</keyword>
<feature type="compositionally biased region" description="Polar residues" evidence="8">
    <location>
        <begin position="187"/>
        <end position="213"/>
    </location>
</feature>
<proteinExistence type="inferred from homology"/>
<accession>A0AAE1AL73</accession>
<dbReference type="GO" id="GO:0030199">
    <property type="term" value="P:collagen fibril organization"/>
    <property type="evidence" value="ECO:0007669"/>
    <property type="project" value="TreeGrafter"/>
</dbReference>
<protein>
    <recommendedName>
        <fullName evidence="9">Ig-like domain-containing protein</fullName>
    </recommendedName>
</protein>
<dbReference type="InterPro" id="IPR036179">
    <property type="entry name" value="Ig-like_dom_sf"/>
</dbReference>
<dbReference type="InterPro" id="IPR007110">
    <property type="entry name" value="Ig-like_dom"/>
</dbReference>
<dbReference type="PANTHER" id="PTHR15040:SF1">
    <property type="entry name" value="DERMATOPONTIN-LIKE ISOFORM X1"/>
    <property type="match status" value="1"/>
</dbReference>
<dbReference type="InterPro" id="IPR013783">
    <property type="entry name" value="Ig-like_fold"/>
</dbReference>
<feature type="compositionally biased region" description="Polar residues" evidence="8">
    <location>
        <begin position="43"/>
        <end position="63"/>
    </location>
</feature>
<evidence type="ECO:0000256" key="2">
    <source>
        <dbReference type="ARBA" id="ARBA00004613"/>
    </source>
</evidence>
<comment type="subcellular location">
    <subcellularLocation>
        <location evidence="1">Cytoplasm</location>
    </subcellularLocation>
    <subcellularLocation>
        <location evidence="2">Secreted</location>
    </subcellularLocation>
</comment>